<comment type="caution">
    <text evidence="1">The sequence shown here is derived from an EMBL/GenBank/DDBJ whole genome shotgun (WGS) entry which is preliminary data.</text>
</comment>
<protein>
    <submittedName>
        <fullName evidence="1">Uncharacterized protein</fullName>
    </submittedName>
</protein>
<reference evidence="2" key="1">
    <citation type="journal article" date="2019" name="Int. J. Syst. Evol. Microbiol.">
        <title>The Global Catalogue of Microorganisms (GCM) 10K type strain sequencing project: providing services to taxonomists for standard genome sequencing and annotation.</title>
        <authorList>
            <consortium name="The Broad Institute Genomics Platform"/>
            <consortium name="The Broad Institute Genome Sequencing Center for Infectious Disease"/>
            <person name="Wu L."/>
            <person name="Ma J."/>
        </authorList>
    </citation>
    <scope>NUCLEOTIDE SEQUENCE [LARGE SCALE GENOMIC DNA]</scope>
    <source>
        <strain evidence="2">JCM 18302</strain>
    </source>
</reference>
<gene>
    <name evidence="1" type="ORF">GCM10023320_15040</name>
</gene>
<proteinExistence type="predicted"/>
<keyword evidence="2" id="KW-1185">Reference proteome</keyword>
<dbReference type="RefSeq" id="WP_345604097.1">
    <property type="nucleotide sequence ID" value="NZ_BAABJO010000005.1"/>
</dbReference>
<dbReference type="Proteomes" id="UP001500804">
    <property type="component" value="Unassembled WGS sequence"/>
</dbReference>
<sequence>MRDATEPSPVAAQLARMPQVVEVLLAAHVPDARSRCRGCGLPGTGSAHLAWPCSLWLVADTARRLLATRH</sequence>
<evidence type="ECO:0000313" key="2">
    <source>
        <dbReference type="Proteomes" id="UP001500804"/>
    </source>
</evidence>
<accession>A0ABP9NDW7</accession>
<evidence type="ECO:0000313" key="1">
    <source>
        <dbReference type="EMBL" id="GAA5115776.1"/>
    </source>
</evidence>
<name>A0ABP9NDW7_9PSEU</name>
<dbReference type="EMBL" id="BAABJO010000005">
    <property type="protein sequence ID" value="GAA5115776.1"/>
    <property type="molecule type" value="Genomic_DNA"/>
</dbReference>
<organism evidence="1 2">
    <name type="scientific">Pseudonocardia adelaidensis</name>
    <dbReference type="NCBI Taxonomy" id="648754"/>
    <lineage>
        <taxon>Bacteria</taxon>
        <taxon>Bacillati</taxon>
        <taxon>Actinomycetota</taxon>
        <taxon>Actinomycetes</taxon>
        <taxon>Pseudonocardiales</taxon>
        <taxon>Pseudonocardiaceae</taxon>
        <taxon>Pseudonocardia</taxon>
    </lineage>
</organism>